<evidence type="ECO:0000256" key="2">
    <source>
        <dbReference type="ARBA" id="ARBA00022670"/>
    </source>
</evidence>
<dbReference type="Proteomes" id="UP000222542">
    <property type="component" value="Unassembled WGS sequence"/>
</dbReference>
<dbReference type="GO" id="GO:0004252">
    <property type="term" value="F:serine-type endopeptidase activity"/>
    <property type="evidence" value="ECO:0007669"/>
    <property type="project" value="InterPro"/>
</dbReference>
<keyword evidence="5" id="KW-0720">Serine protease</keyword>
<keyword evidence="9" id="KW-1185">Reference proteome</keyword>
<keyword evidence="4" id="KW-0378">Hydrolase</keyword>
<gene>
    <name evidence="8" type="ORF">T459_17660</name>
</gene>
<dbReference type="InterPro" id="IPR045051">
    <property type="entry name" value="SBT"/>
</dbReference>
<dbReference type="GO" id="GO:0006508">
    <property type="term" value="P:proteolysis"/>
    <property type="evidence" value="ECO:0007669"/>
    <property type="project" value="UniProtKB-KW"/>
</dbReference>
<reference evidence="8 9" key="1">
    <citation type="journal article" date="2014" name="Nat. Genet.">
        <title>Genome sequence of the hot pepper provides insights into the evolution of pungency in Capsicum species.</title>
        <authorList>
            <person name="Kim S."/>
            <person name="Park M."/>
            <person name="Yeom S.I."/>
            <person name="Kim Y.M."/>
            <person name="Lee J.M."/>
            <person name="Lee H.A."/>
            <person name="Seo E."/>
            <person name="Choi J."/>
            <person name="Cheong K."/>
            <person name="Kim K.T."/>
            <person name="Jung K."/>
            <person name="Lee G.W."/>
            <person name="Oh S.K."/>
            <person name="Bae C."/>
            <person name="Kim S.B."/>
            <person name="Lee H.Y."/>
            <person name="Kim S.Y."/>
            <person name="Kim M.S."/>
            <person name="Kang B.C."/>
            <person name="Jo Y.D."/>
            <person name="Yang H.B."/>
            <person name="Jeong H.J."/>
            <person name="Kang W.H."/>
            <person name="Kwon J.K."/>
            <person name="Shin C."/>
            <person name="Lim J.Y."/>
            <person name="Park J.H."/>
            <person name="Huh J.H."/>
            <person name="Kim J.S."/>
            <person name="Kim B.D."/>
            <person name="Cohen O."/>
            <person name="Paran I."/>
            <person name="Suh M.C."/>
            <person name="Lee S.B."/>
            <person name="Kim Y.K."/>
            <person name="Shin Y."/>
            <person name="Noh S.J."/>
            <person name="Park J."/>
            <person name="Seo Y.S."/>
            <person name="Kwon S.Y."/>
            <person name="Kim H.A."/>
            <person name="Park J.M."/>
            <person name="Kim H.J."/>
            <person name="Choi S.B."/>
            <person name="Bosland P.W."/>
            <person name="Reeves G."/>
            <person name="Jo S.H."/>
            <person name="Lee B.W."/>
            <person name="Cho H.T."/>
            <person name="Choi H.S."/>
            <person name="Lee M.S."/>
            <person name="Yu Y."/>
            <person name="Do Choi Y."/>
            <person name="Park B.S."/>
            <person name="van Deynze A."/>
            <person name="Ashrafi H."/>
            <person name="Hill T."/>
            <person name="Kim W.T."/>
            <person name="Pai H.S."/>
            <person name="Ahn H.K."/>
            <person name="Yeam I."/>
            <person name="Giovannoni J.J."/>
            <person name="Rose J.K."/>
            <person name="Sorensen I."/>
            <person name="Lee S.J."/>
            <person name="Kim R.W."/>
            <person name="Choi I.Y."/>
            <person name="Choi B.S."/>
            <person name="Lim J.S."/>
            <person name="Lee Y.H."/>
            <person name="Choi D."/>
        </authorList>
    </citation>
    <scope>NUCLEOTIDE SEQUENCE [LARGE SCALE GENOMIC DNA]</scope>
    <source>
        <strain evidence="9">cv. CM334</strain>
    </source>
</reference>
<evidence type="ECO:0000313" key="8">
    <source>
        <dbReference type="EMBL" id="PHT79608.1"/>
    </source>
</evidence>
<evidence type="ECO:0000313" key="9">
    <source>
        <dbReference type="Proteomes" id="UP000222542"/>
    </source>
</evidence>
<dbReference type="PANTHER" id="PTHR10795">
    <property type="entry name" value="PROPROTEIN CONVERTASE SUBTILISIN/KEXIN"/>
    <property type="match status" value="1"/>
</dbReference>
<dbReference type="InterPro" id="IPR023828">
    <property type="entry name" value="Peptidase_S8_Ser-AS"/>
</dbReference>
<comment type="similarity">
    <text evidence="1 6">Belongs to the peptidase S8 family.</text>
</comment>
<comment type="caution">
    <text evidence="8">The sequence shown here is derived from an EMBL/GenBank/DDBJ whole genome shotgun (WGS) entry which is preliminary data.</text>
</comment>
<sequence length="224" mass="24600">MDFSGRVSRLGMELLNQSNYKGWAQQPSLEEFENLLSSQELLAKQLTCEFVKAREENILVSDKKNVKGKLDIAASGVNILATFSLAATDGGYNEFKLMSGTSMSAPHVAGIVALIKAAHPSWLLLLLTWNEDTYRADIFSEGTGIKLADPFDFGGGICNPNGAADPDLIYDMDRNDYSNYLCSLGYSNDRTYNVTMYHSDKKNSTSSAGIVCPKEVPSRLDMNL</sequence>
<proteinExistence type="inferred from homology"/>
<evidence type="ECO:0000259" key="7">
    <source>
        <dbReference type="Pfam" id="PF00082"/>
    </source>
</evidence>
<evidence type="ECO:0000256" key="5">
    <source>
        <dbReference type="ARBA" id="ARBA00022825"/>
    </source>
</evidence>
<evidence type="ECO:0000256" key="1">
    <source>
        <dbReference type="ARBA" id="ARBA00011073"/>
    </source>
</evidence>
<dbReference type="EMBL" id="AYRZ02000006">
    <property type="protein sequence ID" value="PHT79608.1"/>
    <property type="molecule type" value="Genomic_DNA"/>
</dbReference>
<dbReference type="SUPFAM" id="SSF52743">
    <property type="entry name" value="Subtilisin-like"/>
    <property type="match status" value="1"/>
</dbReference>
<reference evidence="8 9" key="2">
    <citation type="journal article" date="2017" name="Genome Biol.">
        <title>New reference genome sequences of hot pepper reveal the massive evolution of plant disease-resistance genes by retroduplication.</title>
        <authorList>
            <person name="Kim S."/>
            <person name="Park J."/>
            <person name="Yeom S.I."/>
            <person name="Kim Y.M."/>
            <person name="Seo E."/>
            <person name="Kim K.T."/>
            <person name="Kim M.S."/>
            <person name="Lee J.M."/>
            <person name="Cheong K."/>
            <person name="Shin H.S."/>
            <person name="Kim S.B."/>
            <person name="Han K."/>
            <person name="Lee J."/>
            <person name="Park M."/>
            <person name="Lee H.A."/>
            <person name="Lee H.Y."/>
            <person name="Lee Y."/>
            <person name="Oh S."/>
            <person name="Lee J.H."/>
            <person name="Choi E."/>
            <person name="Choi E."/>
            <person name="Lee S.E."/>
            <person name="Jeon J."/>
            <person name="Kim H."/>
            <person name="Choi G."/>
            <person name="Song H."/>
            <person name="Lee J."/>
            <person name="Lee S.C."/>
            <person name="Kwon J.K."/>
            <person name="Lee H.Y."/>
            <person name="Koo N."/>
            <person name="Hong Y."/>
            <person name="Kim R.W."/>
            <person name="Kang W.H."/>
            <person name="Huh J.H."/>
            <person name="Kang B.C."/>
            <person name="Yang T.J."/>
            <person name="Lee Y.H."/>
            <person name="Bennetzen J.L."/>
            <person name="Choi D."/>
        </authorList>
    </citation>
    <scope>NUCLEOTIDE SEQUENCE [LARGE SCALE GENOMIC DNA]</scope>
    <source>
        <strain evidence="9">cv. CM334</strain>
    </source>
</reference>
<evidence type="ECO:0000256" key="3">
    <source>
        <dbReference type="ARBA" id="ARBA00022729"/>
    </source>
</evidence>
<protein>
    <recommendedName>
        <fullName evidence="7">Peptidase S8/S53 domain-containing protein</fullName>
    </recommendedName>
</protein>
<dbReference type="AlphaFoldDB" id="A0A2G2ZC94"/>
<evidence type="ECO:0000256" key="4">
    <source>
        <dbReference type="ARBA" id="ARBA00022801"/>
    </source>
</evidence>
<keyword evidence="3" id="KW-0732">Signal</keyword>
<evidence type="ECO:0000256" key="6">
    <source>
        <dbReference type="PROSITE-ProRule" id="PRU01240"/>
    </source>
</evidence>
<dbReference type="InterPro" id="IPR000209">
    <property type="entry name" value="Peptidase_S8/S53_dom"/>
</dbReference>
<dbReference type="Pfam" id="PF00082">
    <property type="entry name" value="Peptidase_S8"/>
    <property type="match status" value="1"/>
</dbReference>
<dbReference type="PROSITE" id="PS51892">
    <property type="entry name" value="SUBTILASE"/>
    <property type="match status" value="1"/>
</dbReference>
<name>A0A2G2ZC94_CAPAN</name>
<dbReference type="InterPro" id="IPR036852">
    <property type="entry name" value="Peptidase_S8/S53_dom_sf"/>
</dbReference>
<dbReference type="STRING" id="4072.A0A2G2ZC94"/>
<accession>A0A2G2ZC94</accession>
<keyword evidence="2" id="KW-0645">Protease</keyword>
<dbReference type="Gene3D" id="3.40.50.200">
    <property type="entry name" value="Peptidase S8/S53 domain"/>
    <property type="match status" value="1"/>
</dbReference>
<comment type="caution">
    <text evidence="6">Lacks conserved residue(s) required for the propagation of feature annotation.</text>
</comment>
<dbReference type="PROSITE" id="PS00138">
    <property type="entry name" value="SUBTILASE_SER"/>
    <property type="match status" value="1"/>
</dbReference>
<dbReference type="Gramene" id="PHT79608">
    <property type="protein sequence ID" value="PHT79608"/>
    <property type="gene ID" value="T459_17660"/>
</dbReference>
<organism evidence="8 9">
    <name type="scientific">Capsicum annuum</name>
    <name type="common">Capsicum pepper</name>
    <dbReference type="NCBI Taxonomy" id="4072"/>
    <lineage>
        <taxon>Eukaryota</taxon>
        <taxon>Viridiplantae</taxon>
        <taxon>Streptophyta</taxon>
        <taxon>Embryophyta</taxon>
        <taxon>Tracheophyta</taxon>
        <taxon>Spermatophyta</taxon>
        <taxon>Magnoliopsida</taxon>
        <taxon>eudicotyledons</taxon>
        <taxon>Gunneridae</taxon>
        <taxon>Pentapetalae</taxon>
        <taxon>asterids</taxon>
        <taxon>lamiids</taxon>
        <taxon>Solanales</taxon>
        <taxon>Solanaceae</taxon>
        <taxon>Solanoideae</taxon>
        <taxon>Capsiceae</taxon>
        <taxon>Capsicum</taxon>
    </lineage>
</organism>
<feature type="domain" description="Peptidase S8/S53" evidence="7">
    <location>
        <begin position="67"/>
        <end position="130"/>
    </location>
</feature>